<comment type="similarity">
    <text evidence="2 7 8">In the C-terminal section; belongs to the NAD synthetase family.</text>
</comment>
<evidence type="ECO:0000256" key="9">
    <source>
        <dbReference type="RuleBase" id="RU003811"/>
    </source>
</evidence>
<feature type="binding site" evidence="7">
    <location>
        <position position="381"/>
    </location>
    <ligand>
        <name>deamido-NAD(+)</name>
        <dbReference type="ChEBI" id="CHEBI:58437"/>
        <note>ligand shared between two neighboring subunits</note>
    </ligand>
</feature>
<dbReference type="GO" id="GO:0005737">
    <property type="term" value="C:cytoplasm"/>
    <property type="evidence" value="ECO:0007669"/>
    <property type="project" value="InterPro"/>
</dbReference>
<comment type="caution">
    <text evidence="7">Lacks conserved residue(s) required for the propagation of feature annotation.</text>
</comment>
<dbReference type="InterPro" id="IPR003694">
    <property type="entry name" value="NAD_synthase"/>
</dbReference>
<feature type="binding site" evidence="7">
    <location>
        <position position="522"/>
    </location>
    <ligand>
        <name>deamido-NAD(+)</name>
        <dbReference type="ChEBI" id="CHEBI:58437"/>
        <note>ligand shared between two neighboring subunits</note>
    </ligand>
</feature>
<feature type="domain" description="CN hydrolase" evidence="10">
    <location>
        <begin position="1"/>
        <end position="259"/>
    </location>
</feature>
<dbReference type="PROSITE" id="PS50263">
    <property type="entry name" value="CN_HYDROLASE"/>
    <property type="match status" value="1"/>
</dbReference>
<evidence type="ECO:0000256" key="8">
    <source>
        <dbReference type="PIRNR" id="PIRNR006630"/>
    </source>
</evidence>
<dbReference type="HAMAP" id="MF_02090">
    <property type="entry name" value="NadE_glutamine_dep"/>
    <property type="match status" value="1"/>
</dbReference>
<feature type="binding site" evidence="7">
    <location>
        <begin position="298"/>
        <end position="305"/>
    </location>
    <ligand>
        <name>ATP</name>
        <dbReference type="ChEBI" id="CHEBI:30616"/>
    </ligand>
</feature>
<dbReference type="InterPro" id="IPR022310">
    <property type="entry name" value="NAD/GMP_synthase"/>
</dbReference>
<dbReference type="FunFam" id="3.40.50.620:FF:000106">
    <property type="entry name" value="Glutamine-dependent NAD(+) synthetase"/>
    <property type="match status" value="1"/>
</dbReference>
<evidence type="ECO:0000313" key="11">
    <source>
        <dbReference type="EMBL" id="SBV93499.1"/>
    </source>
</evidence>
<dbReference type="Gene3D" id="3.40.50.620">
    <property type="entry name" value="HUPs"/>
    <property type="match status" value="1"/>
</dbReference>
<evidence type="ECO:0000256" key="6">
    <source>
        <dbReference type="ARBA" id="ARBA00023027"/>
    </source>
</evidence>
<dbReference type="NCBIfam" id="NF010588">
    <property type="entry name" value="PRK13981.1"/>
    <property type="match status" value="1"/>
</dbReference>
<accession>A0A212J223</accession>
<keyword evidence="3 7" id="KW-0436">Ligase</keyword>
<evidence type="ECO:0000256" key="4">
    <source>
        <dbReference type="ARBA" id="ARBA00022741"/>
    </source>
</evidence>
<evidence type="ECO:0000256" key="1">
    <source>
        <dbReference type="ARBA" id="ARBA00005188"/>
    </source>
</evidence>
<feature type="binding site" evidence="7">
    <location>
        <position position="405"/>
    </location>
    <ligand>
        <name>ATP</name>
        <dbReference type="ChEBI" id="CHEBI:30616"/>
    </ligand>
</feature>
<comment type="pathway">
    <text evidence="1 7 8">Cofactor biosynthesis; NAD(+) biosynthesis; NAD(+) from deamido-NAD(+) (L-Gln route): step 1/1.</text>
</comment>
<dbReference type="EC" id="6.3.5.1" evidence="7 8"/>
<comment type="similarity">
    <text evidence="9">Belongs to the NAD synthetase family.</text>
</comment>
<dbReference type="SUPFAM" id="SSF56317">
    <property type="entry name" value="Carbon-nitrogen hydrolase"/>
    <property type="match status" value="1"/>
</dbReference>
<dbReference type="Gene3D" id="3.60.110.10">
    <property type="entry name" value="Carbon-nitrogen hydrolase"/>
    <property type="match status" value="1"/>
</dbReference>
<dbReference type="Pfam" id="PF00795">
    <property type="entry name" value="CN_hydrolase"/>
    <property type="match status" value="1"/>
</dbReference>
<feature type="active site" description="Proton acceptor; for glutaminase activity" evidence="7">
    <location>
        <position position="41"/>
    </location>
</feature>
<dbReference type="Pfam" id="PF02540">
    <property type="entry name" value="NAD_synthase"/>
    <property type="match status" value="1"/>
</dbReference>
<dbReference type="InterPro" id="IPR003010">
    <property type="entry name" value="C-N_Hydrolase"/>
</dbReference>
<evidence type="ECO:0000256" key="5">
    <source>
        <dbReference type="ARBA" id="ARBA00022840"/>
    </source>
</evidence>
<dbReference type="EMBL" id="FLUQ01000001">
    <property type="protein sequence ID" value="SBV93499.1"/>
    <property type="molecule type" value="Genomic_DNA"/>
</dbReference>
<dbReference type="PANTHER" id="PTHR23090:SF9">
    <property type="entry name" value="GLUTAMINE-DEPENDENT NAD(+) SYNTHETASE"/>
    <property type="match status" value="1"/>
</dbReference>
<dbReference type="InterPro" id="IPR036526">
    <property type="entry name" value="C-N_Hydrolase_sf"/>
</dbReference>
<evidence type="ECO:0000256" key="2">
    <source>
        <dbReference type="ARBA" id="ARBA00007145"/>
    </source>
</evidence>
<keyword evidence="4 7" id="KW-0547">Nucleotide-binding</keyword>
<dbReference type="SUPFAM" id="SSF52402">
    <property type="entry name" value="Adenine nucleotide alpha hydrolases-like"/>
    <property type="match status" value="1"/>
</dbReference>
<dbReference type="GO" id="GO:0003952">
    <property type="term" value="F:NAD+ synthase (glutamine-hydrolyzing) activity"/>
    <property type="evidence" value="ECO:0007669"/>
    <property type="project" value="UniProtKB-UniRule"/>
</dbReference>
<dbReference type="GO" id="GO:0008795">
    <property type="term" value="F:NAD+ synthase activity"/>
    <property type="evidence" value="ECO:0007669"/>
    <property type="project" value="UniProtKB-UniRule"/>
</dbReference>
<dbReference type="GO" id="GO:0009435">
    <property type="term" value="P:NAD+ biosynthetic process"/>
    <property type="evidence" value="ECO:0007669"/>
    <property type="project" value="UniProtKB-UniRule"/>
</dbReference>
<protein>
    <recommendedName>
        <fullName evidence="7 8">Glutamine-dependent NAD(+) synthetase</fullName>
        <ecNumber evidence="7 8">6.3.5.1</ecNumber>
    </recommendedName>
    <alternativeName>
        <fullName evidence="7 8">NAD(+) synthase [glutamine-hydrolyzing]</fullName>
    </alternativeName>
</protein>
<dbReference type="InterPro" id="IPR014445">
    <property type="entry name" value="Gln-dep_NAD_synthase"/>
</dbReference>
<gene>
    <name evidence="7 11" type="primary">nadE</name>
    <name evidence="11" type="ORF">KL86DPRO_10542</name>
</gene>
<comment type="function">
    <text evidence="7">Catalyzes the ATP-dependent amidation of deamido-NAD to form NAD. Uses L-glutamine as a nitrogen source.</text>
</comment>
<feature type="active site" description="For glutaminase activity" evidence="7">
    <location>
        <position position="115"/>
    </location>
</feature>
<sequence length="551" mass="59347">MKIGILQNNPIAGDLTGNAAALLAAVRNAASTGADVCIAPELALCAHPPSDLLLSESFIVACGKTLQAMAQTLQSESLPPLLLGAPVANPVPQGKSIHNGAVFLRDGKVIVICRKVLLPCEGSREDQRYFEPGVACGMVQYKGWRLAVTIGEDIWNDRTFWHGRRTYETDPVAEAMTSGADGLINLAALPFQIGGDYLHERMLGWSAVRYRVPLLCANQAGGQDGLIYGGKSVCFSPYGAVTARAAAFAEDVLLVDLVKPGDPIDAPAPSDEADIWAALTLGIRDFVRKCGFSSVVLGLSGGMDSALVAALAVDALGPENVLGVLLPSPFTSGESIDVAEKLAANLGIKTHTVPIEPMMRAFEGAFEPVFAGRKRDVTEDNLQARIRGTVLMSLSNKFGHMLLNTGNKSEIAMGYCTLYGDSCGALAVIGDLYKTQVFSLARWYNQRQGHDRIPQFIIDRPPSAELHPDQKDEDSLPPYDVLDKILYDHIEMRMGFDTLCEVGHAPEVVKRTLHLLTIAEFKRHQGPPALCVSQRAFGSGWRMRIACKPAQ</sequence>
<dbReference type="CDD" id="cd07570">
    <property type="entry name" value="GAT_Gln-NAD-synth"/>
    <property type="match status" value="1"/>
</dbReference>
<evidence type="ECO:0000256" key="3">
    <source>
        <dbReference type="ARBA" id="ARBA00022598"/>
    </source>
</evidence>
<dbReference type="CDD" id="cd00553">
    <property type="entry name" value="NAD_synthase"/>
    <property type="match status" value="1"/>
</dbReference>
<dbReference type="GO" id="GO:0004359">
    <property type="term" value="F:glutaminase activity"/>
    <property type="evidence" value="ECO:0007669"/>
    <property type="project" value="InterPro"/>
</dbReference>
<feature type="binding site" evidence="7">
    <location>
        <position position="410"/>
    </location>
    <ligand>
        <name>deamido-NAD(+)</name>
        <dbReference type="ChEBI" id="CHEBI:58437"/>
        <note>ligand shared between two neighboring subunits</note>
    </ligand>
</feature>
<dbReference type="NCBIfam" id="TIGR00552">
    <property type="entry name" value="nadE"/>
    <property type="match status" value="1"/>
</dbReference>
<keyword evidence="6 7" id="KW-0520">NAD</keyword>
<comment type="catalytic activity">
    <reaction evidence="7 8">
        <text>deamido-NAD(+) + L-glutamine + ATP + H2O = L-glutamate + AMP + diphosphate + NAD(+) + H(+)</text>
        <dbReference type="Rhea" id="RHEA:24384"/>
        <dbReference type="ChEBI" id="CHEBI:15377"/>
        <dbReference type="ChEBI" id="CHEBI:15378"/>
        <dbReference type="ChEBI" id="CHEBI:29985"/>
        <dbReference type="ChEBI" id="CHEBI:30616"/>
        <dbReference type="ChEBI" id="CHEBI:33019"/>
        <dbReference type="ChEBI" id="CHEBI:57540"/>
        <dbReference type="ChEBI" id="CHEBI:58359"/>
        <dbReference type="ChEBI" id="CHEBI:58437"/>
        <dbReference type="ChEBI" id="CHEBI:456215"/>
        <dbReference type="EC" id="6.3.5.1"/>
    </reaction>
</comment>
<dbReference type="InterPro" id="IPR014729">
    <property type="entry name" value="Rossmann-like_a/b/a_fold"/>
</dbReference>
<dbReference type="GO" id="GO:0005524">
    <property type="term" value="F:ATP binding"/>
    <property type="evidence" value="ECO:0007669"/>
    <property type="project" value="UniProtKB-UniRule"/>
</dbReference>
<dbReference type="PANTHER" id="PTHR23090">
    <property type="entry name" value="NH 3 /GLUTAMINE-DEPENDENT NAD + SYNTHETASE"/>
    <property type="match status" value="1"/>
</dbReference>
<dbReference type="PIRSF" id="PIRSF006630">
    <property type="entry name" value="NADS_GAT"/>
    <property type="match status" value="1"/>
</dbReference>
<proteinExistence type="inferred from homology"/>
<evidence type="ECO:0000256" key="7">
    <source>
        <dbReference type="HAMAP-Rule" id="MF_02090"/>
    </source>
</evidence>
<organism evidence="11">
    <name type="scientific">uncultured delta proteobacterium</name>
    <dbReference type="NCBI Taxonomy" id="34034"/>
    <lineage>
        <taxon>Bacteria</taxon>
        <taxon>Deltaproteobacteria</taxon>
        <taxon>environmental samples</taxon>
    </lineage>
</organism>
<dbReference type="UniPathway" id="UPA00253">
    <property type="reaction ID" value="UER00334"/>
</dbReference>
<dbReference type="AlphaFoldDB" id="A0A212J223"/>
<name>A0A212J223_9DELT</name>
<keyword evidence="5 7" id="KW-0067">ATP-binding</keyword>
<evidence type="ECO:0000259" key="10">
    <source>
        <dbReference type="PROSITE" id="PS50263"/>
    </source>
</evidence>
<reference evidence="11" key="1">
    <citation type="submission" date="2016-04" db="EMBL/GenBank/DDBJ databases">
        <authorList>
            <person name="Evans L.H."/>
            <person name="Alamgir A."/>
            <person name="Owens N."/>
            <person name="Weber N.D."/>
            <person name="Virtaneva K."/>
            <person name="Barbian K."/>
            <person name="Babar A."/>
            <person name="Rosenke K."/>
        </authorList>
    </citation>
    <scope>NUCLEOTIDE SEQUENCE</scope>
    <source>
        <strain evidence="11">86</strain>
    </source>
</reference>